<dbReference type="OrthoDB" id="117402at2"/>
<dbReference type="InterPro" id="IPR051470">
    <property type="entry name" value="Thiol:disulfide_interchange"/>
</dbReference>
<dbReference type="RefSeq" id="WP_011523325.1">
    <property type="nucleotide sequence ID" value="NC_008009.1"/>
</dbReference>
<dbReference type="PANTHER" id="PTHR35272:SF3">
    <property type="entry name" value="THIOL:DISULFIDE INTERCHANGE PROTEIN DSBC"/>
    <property type="match status" value="1"/>
</dbReference>
<proteinExistence type="predicted"/>
<dbReference type="Pfam" id="PF13462">
    <property type="entry name" value="Thioredoxin_4"/>
    <property type="match status" value="1"/>
</dbReference>
<dbReference type="InterPro" id="IPR036249">
    <property type="entry name" value="Thioredoxin-like_sf"/>
</dbReference>
<protein>
    <submittedName>
        <fullName evidence="3">DSBA oxidoreductase</fullName>
    </submittedName>
</protein>
<feature type="signal peptide" evidence="1">
    <location>
        <begin position="1"/>
        <end position="20"/>
    </location>
</feature>
<dbReference type="PANTHER" id="PTHR35272">
    <property type="entry name" value="THIOL:DISULFIDE INTERCHANGE PROTEIN DSBC-RELATED"/>
    <property type="match status" value="1"/>
</dbReference>
<dbReference type="HOGENOM" id="CLU_067526_0_0_0"/>
<dbReference type="EnsemblBacteria" id="ABF41524">
    <property type="protein sequence ID" value="ABF41524"/>
    <property type="gene ID" value="Acid345_2523"/>
</dbReference>
<dbReference type="eggNOG" id="COG1651">
    <property type="taxonomic scope" value="Bacteria"/>
</dbReference>
<dbReference type="AlphaFoldDB" id="Q1INM6"/>
<dbReference type="EMBL" id="CP000360">
    <property type="protein sequence ID" value="ABF41524.1"/>
    <property type="molecule type" value="Genomic_DNA"/>
</dbReference>
<sequence>MIKKISLLLATLVFAAAAFAQSNVPEATVRSFIGQMIGYDNGVTVKSVSTKPAEAPGFTEVTVLLNTAQGDQVLNFFVSPDGKFALIGQLMDFGADPFVRYRAALQKADGPSKGPKNAPVTIVEFADLECPACKAALPSIEKMQTENANVRVIFQNFPLEKLHPWAARAALYVDCLKTDDVVAWKFIDGVYEHQQDINEQNADDSLKKYAGEAGADAAKTAGCIADPKTRANVQASEKLGEGLAITSTPTLFINGRKVSSFNSLPAETFKQLVDFAAKNAK</sequence>
<feature type="chain" id="PRO_5004190979" evidence="1">
    <location>
        <begin position="21"/>
        <end position="281"/>
    </location>
</feature>
<dbReference type="Gene3D" id="3.40.30.10">
    <property type="entry name" value="Glutaredoxin"/>
    <property type="match status" value="1"/>
</dbReference>
<name>Q1INM6_KORVE</name>
<evidence type="ECO:0000256" key="1">
    <source>
        <dbReference type="SAM" id="SignalP"/>
    </source>
</evidence>
<dbReference type="InterPro" id="IPR013766">
    <property type="entry name" value="Thioredoxin_domain"/>
</dbReference>
<reference evidence="3 4" key="1">
    <citation type="journal article" date="2009" name="Appl. Environ. Microbiol.">
        <title>Three genomes from the phylum Acidobacteria provide insight into the lifestyles of these microorganisms in soils.</title>
        <authorList>
            <person name="Ward N.L."/>
            <person name="Challacombe J.F."/>
            <person name="Janssen P.H."/>
            <person name="Henrissat B."/>
            <person name="Coutinho P.M."/>
            <person name="Wu M."/>
            <person name="Xie G."/>
            <person name="Haft D.H."/>
            <person name="Sait M."/>
            <person name="Badger J."/>
            <person name="Barabote R.D."/>
            <person name="Bradley B."/>
            <person name="Brettin T.S."/>
            <person name="Brinkac L.M."/>
            <person name="Bruce D."/>
            <person name="Creasy T."/>
            <person name="Daugherty S.C."/>
            <person name="Davidsen T.M."/>
            <person name="DeBoy R.T."/>
            <person name="Detter J.C."/>
            <person name="Dodson R.J."/>
            <person name="Durkin A.S."/>
            <person name="Ganapathy A."/>
            <person name="Gwinn-Giglio M."/>
            <person name="Han C.S."/>
            <person name="Khouri H."/>
            <person name="Kiss H."/>
            <person name="Kothari S.P."/>
            <person name="Madupu R."/>
            <person name="Nelson K.E."/>
            <person name="Nelson W.C."/>
            <person name="Paulsen I."/>
            <person name="Penn K."/>
            <person name="Ren Q."/>
            <person name="Rosovitz M.J."/>
            <person name="Selengut J.D."/>
            <person name="Shrivastava S."/>
            <person name="Sullivan S.A."/>
            <person name="Tapia R."/>
            <person name="Thompson L.S."/>
            <person name="Watkins K.L."/>
            <person name="Yang Q."/>
            <person name="Yu C."/>
            <person name="Zafar N."/>
            <person name="Zhou L."/>
            <person name="Kuske C.R."/>
        </authorList>
    </citation>
    <scope>NUCLEOTIDE SEQUENCE [LARGE SCALE GENOMIC DNA]</scope>
    <source>
        <strain evidence="3 4">Ellin345</strain>
    </source>
</reference>
<keyword evidence="4" id="KW-1185">Reference proteome</keyword>
<organism evidence="3 4">
    <name type="scientific">Koribacter versatilis (strain Ellin345)</name>
    <dbReference type="NCBI Taxonomy" id="204669"/>
    <lineage>
        <taxon>Bacteria</taxon>
        <taxon>Pseudomonadati</taxon>
        <taxon>Acidobacteriota</taxon>
        <taxon>Terriglobia</taxon>
        <taxon>Terriglobales</taxon>
        <taxon>Candidatus Korobacteraceae</taxon>
        <taxon>Candidatus Korobacter</taxon>
    </lineage>
</organism>
<accession>Q1INM6</accession>
<dbReference type="STRING" id="204669.Acid345_2523"/>
<feature type="domain" description="Thioredoxin" evidence="2">
    <location>
        <begin position="49"/>
        <end position="278"/>
    </location>
</feature>
<keyword evidence="1" id="KW-0732">Signal</keyword>
<evidence type="ECO:0000259" key="2">
    <source>
        <dbReference type="PROSITE" id="PS51352"/>
    </source>
</evidence>
<dbReference type="InterPro" id="IPR012336">
    <property type="entry name" value="Thioredoxin-like_fold"/>
</dbReference>
<dbReference type="Proteomes" id="UP000002432">
    <property type="component" value="Chromosome"/>
</dbReference>
<gene>
    <name evidence="3" type="ordered locus">Acid345_2523</name>
</gene>
<dbReference type="SUPFAM" id="SSF52833">
    <property type="entry name" value="Thioredoxin-like"/>
    <property type="match status" value="1"/>
</dbReference>
<dbReference type="KEGG" id="aba:Acid345_2523"/>
<evidence type="ECO:0000313" key="4">
    <source>
        <dbReference type="Proteomes" id="UP000002432"/>
    </source>
</evidence>
<dbReference type="PROSITE" id="PS51352">
    <property type="entry name" value="THIOREDOXIN_2"/>
    <property type="match status" value="1"/>
</dbReference>
<evidence type="ECO:0000313" key="3">
    <source>
        <dbReference type="EMBL" id="ABF41524.1"/>
    </source>
</evidence>